<feature type="domain" description="HTH merR-type" evidence="5">
    <location>
        <begin position="22"/>
        <end position="86"/>
    </location>
</feature>
<sequence length="145" mass="16645">MNIEVSVRPERSESNEGPLKMIGQVAEEFKVSNRTLRFYDQIGLVTPVRKNGIRYYSAADIKRIADIMKYQQAGMTLAQIRNVLDDDLGWVKEVALNRTDIEGMISRLRVRREEINDAIQEFEAILMDDCTTGAQFSRFEARVAK</sequence>
<dbReference type="Pfam" id="PF13411">
    <property type="entry name" value="MerR_1"/>
    <property type="match status" value="1"/>
</dbReference>
<evidence type="ECO:0000313" key="6">
    <source>
        <dbReference type="EMBL" id="MTV31862.1"/>
    </source>
</evidence>
<dbReference type="PANTHER" id="PTHR30204:SF69">
    <property type="entry name" value="MERR-FAMILY TRANSCRIPTIONAL REGULATOR"/>
    <property type="match status" value="1"/>
</dbReference>
<dbReference type="SMART" id="SM00422">
    <property type="entry name" value="HTH_MERR"/>
    <property type="match status" value="1"/>
</dbReference>
<proteinExistence type="predicted"/>
<dbReference type="GO" id="GO:0003700">
    <property type="term" value="F:DNA-binding transcription factor activity"/>
    <property type="evidence" value="ECO:0007669"/>
    <property type="project" value="InterPro"/>
</dbReference>
<evidence type="ECO:0000256" key="1">
    <source>
        <dbReference type="ARBA" id="ARBA00022491"/>
    </source>
</evidence>
<dbReference type="OrthoDB" id="9803659at2"/>
<keyword evidence="3" id="KW-0238">DNA-binding</keyword>
<dbReference type="Gene3D" id="1.10.1660.10">
    <property type="match status" value="1"/>
</dbReference>
<evidence type="ECO:0000256" key="4">
    <source>
        <dbReference type="ARBA" id="ARBA00023163"/>
    </source>
</evidence>
<dbReference type="SUPFAM" id="SSF46955">
    <property type="entry name" value="Putative DNA-binding domain"/>
    <property type="match status" value="1"/>
</dbReference>
<dbReference type="PANTHER" id="PTHR30204">
    <property type="entry name" value="REDOX-CYCLING DRUG-SENSING TRANSCRIPTIONAL ACTIVATOR SOXR"/>
    <property type="match status" value="1"/>
</dbReference>
<protein>
    <submittedName>
        <fullName evidence="6">MerR family transcriptional regulator</fullName>
    </submittedName>
</protein>
<dbReference type="InterPro" id="IPR009061">
    <property type="entry name" value="DNA-bd_dom_put_sf"/>
</dbReference>
<dbReference type="InterPro" id="IPR000551">
    <property type="entry name" value="MerR-type_HTH_dom"/>
</dbReference>
<name>A0A6N8DMP4_RHOAC</name>
<dbReference type="InterPro" id="IPR047057">
    <property type="entry name" value="MerR_fam"/>
</dbReference>
<dbReference type="AlphaFoldDB" id="A0A6N8DMP4"/>
<accession>A0A6N8DMP4</accession>
<organism evidence="6 7">
    <name type="scientific">Rhodoblastus acidophilus</name>
    <name type="common">Rhodopseudomonas acidophila</name>
    <dbReference type="NCBI Taxonomy" id="1074"/>
    <lineage>
        <taxon>Bacteria</taxon>
        <taxon>Pseudomonadati</taxon>
        <taxon>Pseudomonadota</taxon>
        <taxon>Alphaproteobacteria</taxon>
        <taxon>Hyphomicrobiales</taxon>
        <taxon>Rhodoblastaceae</taxon>
        <taxon>Rhodoblastus</taxon>
    </lineage>
</organism>
<dbReference type="Proteomes" id="UP000439113">
    <property type="component" value="Unassembled WGS sequence"/>
</dbReference>
<keyword evidence="4" id="KW-0804">Transcription</keyword>
<keyword evidence="1" id="KW-0678">Repressor</keyword>
<comment type="caution">
    <text evidence="6">The sequence shown here is derived from an EMBL/GenBank/DDBJ whole genome shotgun (WGS) entry which is preliminary data.</text>
</comment>
<reference evidence="6 7" key="1">
    <citation type="submission" date="2019-11" db="EMBL/GenBank/DDBJ databases">
        <title>Whole-genome sequence of a Rhodoblastus acidophilus DSM 142.</title>
        <authorList>
            <person name="Kyndt J.A."/>
            <person name="Meyer T.E."/>
        </authorList>
    </citation>
    <scope>NUCLEOTIDE SEQUENCE [LARGE SCALE GENOMIC DNA]</scope>
    <source>
        <strain evidence="6 7">DSM 142</strain>
    </source>
</reference>
<evidence type="ECO:0000259" key="5">
    <source>
        <dbReference type="PROSITE" id="PS50937"/>
    </source>
</evidence>
<keyword evidence="2" id="KW-0805">Transcription regulation</keyword>
<dbReference type="GO" id="GO:0003677">
    <property type="term" value="F:DNA binding"/>
    <property type="evidence" value="ECO:0007669"/>
    <property type="project" value="UniProtKB-KW"/>
</dbReference>
<evidence type="ECO:0000256" key="2">
    <source>
        <dbReference type="ARBA" id="ARBA00023015"/>
    </source>
</evidence>
<dbReference type="PROSITE" id="PS50937">
    <property type="entry name" value="HTH_MERR_2"/>
    <property type="match status" value="1"/>
</dbReference>
<dbReference type="EMBL" id="WNKS01000011">
    <property type="protein sequence ID" value="MTV31862.1"/>
    <property type="molecule type" value="Genomic_DNA"/>
</dbReference>
<evidence type="ECO:0000256" key="3">
    <source>
        <dbReference type="ARBA" id="ARBA00023125"/>
    </source>
</evidence>
<dbReference type="RefSeq" id="WP_155446543.1">
    <property type="nucleotide sequence ID" value="NZ_JAOQNR010000015.1"/>
</dbReference>
<gene>
    <name evidence="6" type="ORF">GJ654_12790</name>
</gene>
<evidence type="ECO:0000313" key="7">
    <source>
        <dbReference type="Proteomes" id="UP000439113"/>
    </source>
</evidence>